<protein>
    <submittedName>
        <fullName evidence="1">Uncharacterized protein</fullName>
    </submittedName>
</protein>
<evidence type="ECO:0000313" key="1">
    <source>
        <dbReference type="EMBL" id="GKV27465.1"/>
    </source>
</evidence>
<evidence type="ECO:0000313" key="2">
    <source>
        <dbReference type="Proteomes" id="UP001054252"/>
    </source>
</evidence>
<dbReference type="EMBL" id="BPVZ01000075">
    <property type="protein sequence ID" value="GKV27465.1"/>
    <property type="molecule type" value="Genomic_DNA"/>
</dbReference>
<proteinExistence type="predicted"/>
<accession>A0AAV5KS48</accession>
<dbReference type="Proteomes" id="UP001054252">
    <property type="component" value="Unassembled WGS sequence"/>
</dbReference>
<dbReference type="AlphaFoldDB" id="A0AAV5KS48"/>
<gene>
    <name evidence="1" type="ORF">SLEP1_g36637</name>
</gene>
<name>A0AAV5KS48_9ROSI</name>
<keyword evidence="2" id="KW-1185">Reference proteome</keyword>
<sequence>MVGNPEADYYYDYNALPRYAWTCYVRPNQLYLKAKQVQSSKSPY</sequence>
<organism evidence="1 2">
    <name type="scientific">Rubroshorea leprosula</name>
    <dbReference type="NCBI Taxonomy" id="152421"/>
    <lineage>
        <taxon>Eukaryota</taxon>
        <taxon>Viridiplantae</taxon>
        <taxon>Streptophyta</taxon>
        <taxon>Embryophyta</taxon>
        <taxon>Tracheophyta</taxon>
        <taxon>Spermatophyta</taxon>
        <taxon>Magnoliopsida</taxon>
        <taxon>eudicotyledons</taxon>
        <taxon>Gunneridae</taxon>
        <taxon>Pentapetalae</taxon>
        <taxon>rosids</taxon>
        <taxon>malvids</taxon>
        <taxon>Malvales</taxon>
        <taxon>Dipterocarpaceae</taxon>
        <taxon>Rubroshorea</taxon>
    </lineage>
</organism>
<comment type="caution">
    <text evidence="1">The sequence shown here is derived from an EMBL/GenBank/DDBJ whole genome shotgun (WGS) entry which is preliminary data.</text>
</comment>
<reference evidence="1 2" key="1">
    <citation type="journal article" date="2021" name="Commun. Biol.">
        <title>The genome of Shorea leprosula (Dipterocarpaceae) highlights the ecological relevance of drought in aseasonal tropical rainforests.</title>
        <authorList>
            <person name="Ng K.K.S."/>
            <person name="Kobayashi M.J."/>
            <person name="Fawcett J.A."/>
            <person name="Hatakeyama M."/>
            <person name="Paape T."/>
            <person name="Ng C.H."/>
            <person name="Ang C.C."/>
            <person name="Tnah L.H."/>
            <person name="Lee C.T."/>
            <person name="Nishiyama T."/>
            <person name="Sese J."/>
            <person name="O'Brien M.J."/>
            <person name="Copetti D."/>
            <person name="Mohd Noor M.I."/>
            <person name="Ong R.C."/>
            <person name="Putra M."/>
            <person name="Sireger I.Z."/>
            <person name="Indrioko S."/>
            <person name="Kosugi Y."/>
            <person name="Izuno A."/>
            <person name="Isagi Y."/>
            <person name="Lee S.L."/>
            <person name="Shimizu K.K."/>
        </authorList>
    </citation>
    <scope>NUCLEOTIDE SEQUENCE [LARGE SCALE GENOMIC DNA]</scope>
    <source>
        <strain evidence="1">214</strain>
    </source>
</reference>